<dbReference type="GO" id="GO:0004534">
    <property type="term" value="F:5'-3' RNA exonuclease activity"/>
    <property type="evidence" value="ECO:0007669"/>
    <property type="project" value="TreeGrafter"/>
</dbReference>
<feature type="domain" description="Polymerase/histidinol phosphatase N-terminal" evidence="1">
    <location>
        <begin position="5"/>
        <end position="70"/>
    </location>
</feature>
<dbReference type="PANTHER" id="PTHR42924">
    <property type="entry name" value="EXONUCLEASE"/>
    <property type="match status" value="1"/>
</dbReference>
<sequence>MKEYIDLHVHSNCSDGTLSPTELVNLALEISLKAFALTDHDTIAGIEEARQAASGTGLEVIPGIEFSTSYEGKDVHVLGLGIDDQDALFQEQLETFQNSRELRNDKMIALLQKAGISISREIMEELYPDAVWTRAHFAAYLLQNGYVSSMDEAFARFLGDHAPCFVPREKVTPYQAIDLIHQAGGKAILAHPLLYGLSREKLDLLVSRMKKAGADGIEAIYSSNRAGEENAMRQLAAKYQLKITGGSDFHGANKPKIHLGTGKGNLKISYEIWKNLW</sequence>
<organism evidence="2 3">
    <name type="scientific">Candidatus Blautia gallistercoris</name>
    <dbReference type="NCBI Taxonomy" id="2838490"/>
    <lineage>
        <taxon>Bacteria</taxon>
        <taxon>Bacillati</taxon>
        <taxon>Bacillota</taxon>
        <taxon>Clostridia</taxon>
        <taxon>Lachnospirales</taxon>
        <taxon>Lachnospiraceae</taxon>
        <taxon>Blautia</taxon>
    </lineage>
</organism>
<dbReference type="Proteomes" id="UP000886817">
    <property type="component" value="Unassembled WGS sequence"/>
</dbReference>
<dbReference type="CDD" id="cd07438">
    <property type="entry name" value="PHP_HisPPase_AMP"/>
    <property type="match status" value="1"/>
</dbReference>
<dbReference type="GO" id="GO:0035312">
    <property type="term" value="F:5'-3' DNA exonuclease activity"/>
    <property type="evidence" value="ECO:0007669"/>
    <property type="project" value="TreeGrafter"/>
</dbReference>
<dbReference type="Gene3D" id="3.20.20.140">
    <property type="entry name" value="Metal-dependent hydrolases"/>
    <property type="match status" value="1"/>
</dbReference>
<dbReference type="Pfam" id="PF02811">
    <property type="entry name" value="PHP"/>
    <property type="match status" value="1"/>
</dbReference>
<dbReference type="PANTHER" id="PTHR42924:SF3">
    <property type="entry name" value="POLYMERASE_HISTIDINOL PHOSPHATASE N-TERMINAL DOMAIN-CONTAINING PROTEIN"/>
    <property type="match status" value="1"/>
</dbReference>
<comment type="caution">
    <text evidence="2">The sequence shown here is derived from an EMBL/GenBank/DDBJ whole genome shotgun (WGS) entry which is preliminary data.</text>
</comment>
<gene>
    <name evidence="2" type="ORF">IAA45_12630</name>
</gene>
<dbReference type="InterPro" id="IPR003141">
    <property type="entry name" value="Pol/His_phosphatase_N"/>
</dbReference>
<dbReference type="InterPro" id="IPR016195">
    <property type="entry name" value="Pol/histidinol_Pase-like"/>
</dbReference>
<evidence type="ECO:0000259" key="1">
    <source>
        <dbReference type="SMART" id="SM00481"/>
    </source>
</evidence>
<protein>
    <submittedName>
        <fullName evidence="2">PHP domain-containing protein</fullName>
    </submittedName>
</protein>
<reference evidence="2" key="1">
    <citation type="journal article" date="2021" name="PeerJ">
        <title>Extensive microbial diversity within the chicken gut microbiome revealed by metagenomics and culture.</title>
        <authorList>
            <person name="Gilroy R."/>
            <person name="Ravi A."/>
            <person name="Getino M."/>
            <person name="Pursley I."/>
            <person name="Horton D.L."/>
            <person name="Alikhan N.F."/>
            <person name="Baker D."/>
            <person name="Gharbi K."/>
            <person name="Hall N."/>
            <person name="Watson M."/>
            <person name="Adriaenssens E.M."/>
            <person name="Foster-Nyarko E."/>
            <person name="Jarju S."/>
            <person name="Secka A."/>
            <person name="Antonio M."/>
            <person name="Oren A."/>
            <person name="Chaudhuri R.R."/>
            <person name="La Ragione R."/>
            <person name="Hildebrand F."/>
            <person name="Pallen M.J."/>
        </authorList>
    </citation>
    <scope>NUCLEOTIDE SEQUENCE</scope>
    <source>
        <strain evidence="2">ChiSjej1B19-8411</strain>
    </source>
</reference>
<evidence type="ECO:0000313" key="3">
    <source>
        <dbReference type="Proteomes" id="UP000886817"/>
    </source>
</evidence>
<dbReference type="AlphaFoldDB" id="A0A9D1WK32"/>
<proteinExistence type="predicted"/>
<dbReference type="EMBL" id="DXEX01000268">
    <property type="protein sequence ID" value="HIX60540.1"/>
    <property type="molecule type" value="Genomic_DNA"/>
</dbReference>
<dbReference type="SMART" id="SM00481">
    <property type="entry name" value="POLIIIAc"/>
    <property type="match status" value="1"/>
</dbReference>
<dbReference type="Gene3D" id="1.10.150.650">
    <property type="match status" value="1"/>
</dbReference>
<accession>A0A9D1WK32</accession>
<name>A0A9D1WK32_9FIRM</name>
<reference evidence="2" key="2">
    <citation type="submission" date="2021-04" db="EMBL/GenBank/DDBJ databases">
        <authorList>
            <person name="Gilroy R."/>
        </authorList>
    </citation>
    <scope>NUCLEOTIDE SEQUENCE</scope>
    <source>
        <strain evidence="2">ChiSjej1B19-8411</strain>
    </source>
</reference>
<evidence type="ECO:0000313" key="2">
    <source>
        <dbReference type="EMBL" id="HIX60540.1"/>
    </source>
</evidence>
<dbReference type="SUPFAM" id="SSF89550">
    <property type="entry name" value="PHP domain-like"/>
    <property type="match status" value="1"/>
</dbReference>
<dbReference type="InterPro" id="IPR004013">
    <property type="entry name" value="PHP_dom"/>
</dbReference>
<dbReference type="InterPro" id="IPR052018">
    <property type="entry name" value="PHP_domain"/>
</dbReference>